<protein>
    <submittedName>
        <fullName evidence="2">Uncharacterized protein</fullName>
    </submittedName>
</protein>
<dbReference type="EMBL" id="JAHFXS010000001">
    <property type="protein sequence ID" value="KAG9991757.1"/>
    <property type="molecule type" value="Genomic_DNA"/>
</dbReference>
<organism evidence="2 3">
    <name type="scientific">Aureobasidium melanogenum</name>
    <name type="common">Aureobasidium pullulans var. melanogenum</name>
    <dbReference type="NCBI Taxonomy" id="46634"/>
    <lineage>
        <taxon>Eukaryota</taxon>
        <taxon>Fungi</taxon>
        <taxon>Dikarya</taxon>
        <taxon>Ascomycota</taxon>
        <taxon>Pezizomycotina</taxon>
        <taxon>Dothideomycetes</taxon>
        <taxon>Dothideomycetidae</taxon>
        <taxon>Dothideales</taxon>
        <taxon>Saccotheciaceae</taxon>
        <taxon>Aureobasidium</taxon>
    </lineage>
</organism>
<name>A0A9P8G796_AURME</name>
<keyword evidence="1" id="KW-0812">Transmembrane</keyword>
<dbReference type="AlphaFoldDB" id="A0A9P8G796"/>
<reference evidence="2" key="1">
    <citation type="journal article" date="2021" name="J Fungi (Basel)">
        <title>Virulence traits and population genomics of the black yeast Aureobasidium melanogenum.</title>
        <authorList>
            <person name="Cernosa A."/>
            <person name="Sun X."/>
            <person name="Gostincar C."/>
            <person name="Fang C."/>
            <person name="Gunde-Cimerman N."/>
            <person name="Song Z."/>
        </authorList>
    </citation>
    <scope>NUCLEOTIDE SEQUENCE</scope>
    <source>
        <strain evidence="2">EXF-9298</strain>
    </source>
</reference>
<comment type="caution">
    <text evidence="2">The sequence shown here is derived from an EMBL/GenBank/DDBJ whole genome shotgun (WGS) entry which is preliminary data.</text>
</comment>
<proteinExistence type="predicted"/>
<keyword evidence="1" id="KW-0472">Membrane</keyword>
<sequence>MHVAEAALYRRFPLSRPRVSTLRPHLDTTGAQLEKVRLETFVSSHRGLLACFQVSNTDAALQIGNSKSFRIRLLPRVAVLRVIGNNETVNPCQRVLSLAFAISLSVPTQQDDIAATFSFLAALICRMLVAFRCAYGSFEGSVACVVGRDHQARFDLKRVSNKQAADDGGTLRAKGLGRKLQTAIIRAAARLITIDDKEHPALHVMGLLSVKSGVMERMGYGDESKYHQLESLGDAFDALRTKGSRMKQRIIAGSIVSVLMIFAFLAFSPDATTTSLRQGQLDKWWKPTDPTDAAIESGVWTKRPEDEKAEAAPESCDNGPEIIQVAILEHVVAHDEVDAALVHSLASQPNVNLTFYQSYPRFGSEKIIKAFDLNYTGPIHPDEFMGTDKHTTIPDFLVLTTCEIALREGLPKRLAALLAQGATRLICIVHHADQWAEEQRKSDIRPWVDANMVEFWTLSPHTATFLSNTIAAWDSNDNEPWDNQPSPPIRVFVPIFPVAAPNVTATEQANHDLSFAMQGDYDPHRRDYKHIFERLGNFLAAAEGDRNVSMHLLGQGNRPKVPENVASHVFFDQGLSYVDFYGLLSKVSAVLPGFASPEYLDRKASSSVPAALIAGTPLVADRRLLSSYAYVEEDSVWLQEDGENEFDVVGRMLSATAEERAEKSKHAKQNAQRIIQGNIRRVGEWLGEGIANMYCGAGSEQEDD</sequence>
<feature type="transmembrane region" description="Helical" evidence="1">
    <location>
        <begin position="250"/>
        <end position="268"/>
    </location>
</feature>
<accession>A0A9P8G796</accession>
<evidence type="ECO:0000313" key="2">
    <source>
        <dbReference type="EMBL" id="KAG9991757.1"/>
    </source>
</evidence>
<feature type="non-terminal residue" evidence="2">
    <location>
        <position position="704"/>
    </location>
</feature>
<dbReference type="Proteomes" id="UP000729357">
    <property type="component" value="Unassembled WGS sequence"/>
</dbReference>
<reference evidence="2" key="2">
    <citation type="submission" date="2021-08" db="EMBL/GenBank/DDBJ databases">
        <authorList>
            <person name="Gostincar C."/>
            <person name="Sun X."/>
            <person name="Song Z."/>
            <person name="Gunde-Cimerman N."/>
        </authorList>
    </citation>
    <scope>NUCLEOTIDE SEQUENCE</scope>
    <source>
        <strain evidence="2">EXF-9298</strain>
    </source>
</reference>
<evidence type="ECO:0000313" key="3">
    <source>
        <dbReference type="Proteomes" id="UP000729357"/>
    </source>
</evidence>
<gene>
    <name evidence="2" type="ORF">KCU98_g21</name>
</gene>
<keyword evidence="3" id="KW-1185">Reference proteome</keyword>
<evidence type="ECO:0000256" key="1">
    <source>
        <dbReference type="SAM" id="Phobius"/>
    </source>
</evidence>
<keyword evidence="1" id="KW-1133">Transmembrane helix</keyword>